<dbReference type="Proteomes" id="UP000613030">
    <property type="component" value="Unassembled WGS sequence"/>
</dbReference>
<dbReference type="PANTHER" id="PTHR43179">
    <property type="entry name" value="RHAMNOSYLTRANSFERASE WBBL"/>
    <property type="match status" value="1"/>
</dbReference>
<sequence>MKPDITSSLVTYHNDPAILKNVIDSFLNTTLSVQLIISDNSRTPAIKALATDPRCEYVFNNANMGFGAAHNKAINSILDTSRYHLILNPDVTFPAGTLEALHTFMENNPGVGLVMPKVLDFHGEMQYLCKTLPSPMDLIIRRFVYTIFPNLFKKRMIRYQMLDRDYTKSFEAPSLSGCFMLLRVDALKKAGLFDERYFMYMEDIDLSRRVHQHYKTVYYPDVYIYHGHARESYRLNKLLLTHIKSAIKYFNKWGWFFDAERRKVNRSL</sequence>
<dbReference type="SUPFAM" id="SSF53448">
    <property type="entry name" value="Nucleotide-diphospho-sugar transferases"/>
    <property type="match status" value="1"/>
</dbReference>
<reference evidence="2 3" key="1">
    <citation type="submission" date="2021-01" db="EMBL/GenBank/DDBJ databases">
        <title>Chryseolinea sp. Jin1 Genome sequencing and assembly.</title>
        <authorList>
            <person name="Kim I."/>
        </authorList>
    </citation>
    <scope>NUCLEOTIDE SEQUENCE [LARGE SCALE GENOMIC DNA]</scope>
    <source>
        <strain evidence="2 3">Jin1</strain>
    </source>
</reference>
<evidence type="ECO:0000259" key="1">
    <source>
        <dbReference type="Pfam" id="PF00535"/>
    </source>
</evidence>
<name>A0ABS1KRX5_9BACT</name>
<dbReference type="RefSeq" id="WP_202010243.1">
    <property type="nucleotide sequence ID" value="NZ_JAERRB010000004.1"/>
</dbReference>
<evidence type="ECO:0000313" key="2">
    <source>
        <dbReference type="EMBL" id="MBL0742225.1"/>
    </source>
</evidence>
<dbReference type="Pfam" id="PF00535">
    <property type="entry name" value="Glycos_transf_2"/>
    <property type="match status" value="1"/>
</dbReference>
<dbReference type="InterPro" id="IPR001173">
    <property type="entry name" value="Glyco_trans_2-like"/>
</dbReference>
<dbReference type="PANTHER" id="PTHR43179:SF10">
    <property type="entry name" value="GLYCOSYL TRANSFERASE"/>
    <property type="match status" value="1"/>
</dbReference>
<proteinExistence type="predicted"/>
<accession>A0ABS1KRX5</accession>
<feature type="domain" description="Glycosyltransferase 2-like" evidence="1">
    <location>
        <begin position="9"/>
        <end position="189"/>
    </location>
</feature>
<dbReference type="CDD" id="cd04186">
    <property type="entry name" value="GT_2_like_c"/>
    <property type="match status" value="1"/>
</dbReference>
<gene>
    <name evidence="2" type="ORF">JI741_13430</name>
</gene>
<evidence type="ECO:0000313" key="3">
    <source>
        <dbReference type="Proteomes" id="UP000613030"/>
    </source>
</evidence>
<organism evidence="2 3">
    <name type="scientific">Chryseolinea lacunae</name>
    <dbReference type="NCBI Taxonomy" id="2801331"/>
    <lineage>
        <taxon>Bacteria</taxon>
        <taxon>Pseudomonadati</taxon>
        <taxon>Bacteroidota</taxon>
        <taxon>Cytophagia</taxon>
        <taxon>Cytophagales</taxon>
        <taxon>Fulvivirgaceae</taxon>
        <taxon>Chryseolinea</taxon>
    </lineage>
</organism>
<dbReference type="Gene3D" id="3.90.550.10">
    <property type="entry name" value="Spore Coat Polysaccharide Biosynthesis Protein SpsA, Chain A"/>
    <property type="match status" value="1"/>
</dbReference>
<dbReference type="InterPro" id="IPR029044">
    <property type="entry name" value="Nucleotide-diphossugar_trans"/>
</dbReference>
<protein>
    <submittedName>
        <fullName evidence="2">Glycosyltransferase family 2 protein</fullName>
    </submittedName>
</protein>
<keyword evidence="3" id="KW-1185">Reference proteome</keyword>
<comment type="caution">
    <text evidence="2">The sequence shown here is derived from an EMBL/GenBank/DDBJ whole genome shotgun (WGS) entry which is preliminary data.</text>
</comment>
<dbReference type="EMBL" id="JAERRB010000004">
    <property type="protein sequence ID" value="MBL0742225.1"/>
    <property type="molecule type" value="Genomic_DNA"/>
</dbReference>